<feature type="region of interest" description="Disordered" evidence="1">
    <location>
        <begin position="99"/>
        <end position="124"/>
    </location>
</feature>
<dbReference type="SMART" id="SM00217">
    <property type="entry name" value="WAP"/>
    <property type="match status" value="2"/>
</dbReference>
<dbReference type="SMART" id="SM00289">
    <property type="entry name" value="WR1"/>
    <property type="match status" value="2"/>
</dbReference>
<dbReference type="Pfam" id="PF00095">
    <property type="entry name" value="WAP"/>
    <property type="match status" value="2"/>
</dbReference>
<dbReference type="InterPro" id="IPR028150">
    <property type="entry name" value="Lustrin_cystein"/>
</dbReference>
<dbReference type="InterPro" id="IPR050514">
    <property type="entry name" value="WAP_four-disulfide_core"/>
</dbReference>
<feature type="signal peptide" evidence="2">
    <location>
        <begin position="1"/>
        <end position="19"/>
    </location>
</feature>
<name>A0A915K7B8_ROMCU</name>
<dbReference type="GO" id="GO:0004867">
    <property type="term" value="F:serine-type endopeptidase inhibitor activity"/>
    <property type="evidence" value="ECO:0007669"/>
    <property type="project" value="TreeGrafter"/>
</dbReference>
<feature type="region of interest" description="Disordered" evidence="1">
    <location>
        <begin position="725"/>
        <end position="762"/>
    </location>
</feature>
<feature type="compositionally biased region" description="Pro residues" evidence="1">
    <location>
        <begin position="255"/>
        <end position="265"/>
    </location>
</feature>
<reference evidence="5" key="1">
    <citation type="submission" date="2022-11" db="UniProtKB">
        <authorList>
            <consortium name="WormBaseParasite"/>
        </authorList>
    </citation>
    <scope>IDENTIFICATION</scope>
</reference>
<evidence type="ECO:0000256" key="1">
    <source>
        <dbReference type="SAM" id="MobiDB-lite"/>
    </source>
</evidence>
<dbReference type="Pfam" id="PF14625">
    <property type="entry name" value="Lustrin_cystein"/>
    <property type="match status" value="1"/>
</dbReference>
<feature type="region of interest" description="Disordered" evidence="1">
    <location>
        <begin position="242"/>
        <end position="268"/>
    </location>
</feature>
<dbReference type="PANTHER" id="PTHR19441">
    <property type="entry name" value="WHEY ACDIC PROTEIN WAP"/>
    <property type="match status" value="1"/>
</dbReference>
<feature type="compositionally biased region" description="Polar residues" evidence="1">
    <location>
        <begin position="464"/>
        <end position="473"/>
    </location>
</feature>
<keyword evidence="2" id="KW-0732">Signal</keyword>
<keyword evidence="4" id="KW-1185">Reference proteome</keyword>
<dbReference type="SUPFAM" id="SSF57256">
    <property type="entry name" value="Elafin-like"/>
    <property type="match status" value="2"/>
</dbReference>
<evidence type="ECO:0000256" key="2">
    <source>
        <dbReference type="SAM" id="SignalP"/>
    </source>
</evidence>
<evidence type="ECO:0000313" key="4">
    <source>
        <dbReference type="Proteomes" id="UP000887565"/>
    </source>
</evidence>
<dbReference type="AlphaFoldDB" id="A0A915K7B8"/>
<accession>A0A915K7B8</accession>
<feature type="domain" description="WAP" evidence="3">
    <location>
        <begin position="262"/>
        <end position="309"/>
    </location>
</feature>
<dbReference type="PROSITE" id="PS51390">
    <property type="entry name" value="WAP"/>
    <property type="match status" value="2"/>
</dbReference>
<dbReference type="PANTHER" id="PTHR19441:SF95">
    <property type="entry name" value="PERLWAPIN ISOFORM X1"/>
    <property type="match status" value="1"/>
</dbReference>
<feature type="compositionally biased region" description="Low complexity" evidence="1">
    <location>
        <begin position="341"/>
        <end position="359"/>
    </location>
</feature>
<evidence type="ECO:0000259" key="3">
    <source>
        <dbReference type="PROSITE" id="PS51390"/>
    </source>
</evidence>
<feature type="domain" description="WAP" evidence="3">
    <location>
        <begin position="14"/>
        <end position="61"/>
    </location>
</feature>
<protein>
    <submittedName>
        <fullName evidence="5">WAP domain-containing protein</fullName>
    </submittedName>
</protein>
<sequence length="793" mass="84325">MLAIRFSQVLIMLPIFINGQCPPADIDSPGSCVALCSGDEECGAGTLCCSNGCGTQCVDPVTNSTVKPIKVTKRKLLRTTVIAEAPPATATVETEKLVTKDPSVHDSSSSLSKEGKFTSPSFDSVFSPKRPGGTGCPRGEPLRHVDGNILVCGSDIGDFACPSSYACTLDHFRNSFVCCLLDVALFQEDERPTVTRCPDGSEPLAGGRLTCSDSISGSCPHDSTCTSGVCCPNAGSQVFANTPTPRNSDLGLPDGLPPQLPPPIKPGQCPAPVLPPSANCPNECRLDTDCNGSLKCCFTGCGAKCAEPIPPLNLNAGAASGDPNAAGNFSPQAAFGHDQRGFQPGPQQAPFQQPQGGPPTMQVNQQLPPTFGPAPATPNNVAPQQVQFAQQQQSSAFAANNGQFPPQNQVMNQQASPPFLNFGGSALPQTQQFGFNQPQNLGNRFGQAQSIPNGNGGDSFGPNFGQSPNNNFGGQLPPAEIIPQQQQNPNFNFHVPPPQQQQQQQQFLQQAPFPPLNGGENGVGGNVNRFNVRKDSPFIRPLGKSNILQQQIRQPQQQSQQRELQLQPLNDFRGQYKIPRPIEELMQNEQKLQEFYANYSLSTSTTAAPFVVSSSSTINERLAHYQRTEKPVVVSAGAGYGVGGGKLVKEVGAERVETSFTRELPLPTTRDFRPYVPYTEEPGLRRMVERIGEHSVASGPGNGGYPGASNGGYLGTGNGGYPGAGSGYPGPATNVDPPSPSSVKKLPCCDNNARRQPPPVYLHAGQPQVVSYYNTVVDRRPPNDGYGVKRDYL</sequence>
<proteinExistence type="predicted"/>
<dbReference type="Gene3D" id="4.10.75.10">
    <property type="entry name" value="Elafin-like"/>
    <property type="match status" value="2"/>
</dbReference>
<dbReference type="InterPro" id="IPR036645">
    <property type="entry name" value="Elafin-like_sf"/>
</dbReference>
<feature type="region of interest" description="Disordered" evidence="1">
    <location>
        <begin position="448"/>
        <end position="473"/>
    </location>
</feature>
<dbReference type="WBParaSite" id="nRc.2.0.1.t33792-RA">
    <property type="protein sequence ID" value="nRc.2.0.1.t33792-RA"/>
    <property type="gene ID" value="nRc.2.0.1.g33792"/>
</dbReference>
<dbReference type="CDD" id="cd00199">
    <property type="entry name" value="WAP"/>
    <property type="match status" value="2"/>
</dbReference>
<dbReference type="InterPro" id="IPR006150">
    <property type="entry name" value="Cys_repeat_1"/>
</dbReference>
<dbReference type="InterPro" id="IPR008197">
    <property type="entry name" value="WAP_dom"/>
</dbReference>
<feature type="chain" id="PRO_5038116266" evidence="2">
    <location>
        <begin position="20"/>
        <end position="793"/>
    </location>
</feature>
<dbReference type="GO" id="GO:0005615">
    <property type="term" value="C:extracellular space"/>
    <property type="evidence" value="ECO:0007669"/>
    <property type="project" value="TreeGrafter"/>
</dbReference>
<evidence type="ECO:0000313" key="5">
    <source>
        <dbReference type="WBParaSite" id="nRc.2.0.1.t33792-RA"/>
    </source>
</evidence>
<dbReference type="Proteomes" id="UP000887565">
    <property type="component" value="Unplaced"/>
</dbReference>
<feature type="region of interest" description="Disordered" evidence="1">
    <location>
        <begin position="323"/>
        <end position="362"/>
    </location>
</feature>
<organism evidence="4 5">
    <name type="scientific">Romanomermis culicivorax</name>
    <name type="common">Nematode worm</name>
    <dbReference type="NCBI Taxonomy" id="13658"/>
    <lineage>
        <taxon>Eukaryota</taxon>
        <taxon>Metazoa</taxon>
        <taxon>Ecdysozoa</taxon>
        <taxon>Nematoda</taxon>
        <taxon>Enoplea</taxon>
        <taxon>Dorylaimia</taxon>
        <taxon>Mermithida</taxon>
        <taxon>Mermithoidea</taxon>
        <taxon>Mermithidae</taxon>
        <taxon>Romanomermis</taxon>
    </lineage>
</organism>